<dbReference type="GO" id="GO:0031083">
    <property type="term" value="C:BLOC-1 complex"/>
    <property type="evidence" value="ECO:0007669"/>
    <property type="project" value="TreeGrafter"/>
</dbReference>
<dbReference type="Proteomes" id="UP000324832">
    <property type="component" value="Unassembled WGS sequence"/>
</dbReference>
<dbReference type="EMBL" id="FZQP02002225">
    <property type="protein sequence ID" value="VVC95146.1"/>
    <property type="molecule type" value="Genomic_DNA"/>
</dbReference>
<evidence type="ECO:0000313" key="3">
    <source>
        <dbReference type="Proteomes" id="UP000324832"/>
    </source>
</evidence>
<dbReference type="InterPro" id="IPR024857">
    <property type="entry name" value="Cappuccino"/>
</dbReference>
<protein>
    <recommendedName>
        <fullName evidence="4">Biogenesis of lysosome-related organelles complex 1 subunit 4</fullName>
    </recommendedName>
</protein>
<dbReference type="PANTHER" id="PTHR16230:SF3">
    <property type="entry name" value="BIOGENESIS OF LYSOSOMAL ORGANELLES COMPLEX-1, SUBUNIT 4, CAPPUCCINO"/>
    <property type="match status" value="1"/>
</dbReference>
<gene>
    <name evidence="2" type="ORF">LSINAPIS_LOCUS6932</name>
</gene>
<organism evidence="2 3">
    <name type="scientific">Leptidea sinapis</name>
    <dbReference type="NCBI Taxonomy" id="189913"/>
    <lineage>
        <taxon>Eukaryota</taxon>
        <taxon>Metazoa</taxon>
        <taxon>Ecdysozoa</taxon>
        <taxon>Arthropoda</taxon>
        <taxon>Hexapoda</taxon>
        <taxon>Insecta</taxon>
        <taxon>Pterygota</taxon>
        <taxon>Neoptera</taxon>
        <taxon>Endopterygota</taxon>
        <taxon>Lepidoptera</taxon>
        <taxon>Glossata</taxon>
        <taxon>Ditrysia</taxon>
        <taxon>Papilionoidea</taxon>
        <taxon>Pieridae</taxon>
        <taxon>Dismorphiinae</taxon>
        <taxon>Leptidea</taxon>
    </lineage>
</organism>
<evidence type="ECO:0008006" key="4">
    <source>
        <dbReference type="Google" id="ProtNLM"/>
    </source>
</evidence>
<evidence type="ECO:0000313" key="2">
    <source>
        <dbReference type="EMBL" id="VVC95146.1"/>
    </source>
</evidence>
<dbReference type="Gene3D" id="1.20.5.300">
    <property type="match status" value="1"/>
</dbReference>
<keyword evidence="3" id="KW-1185">Reference proteome</keyword>
<name>A0A5E4QBN8_9NEOP</name>
<evidence type="ECO:0000256" key="1">
    <source>
        <dbReference type="SAM" id="Coils"/>
    </source>
</evidence>
<sequence length="150" mass="17239">MIEEIVKDYTAYLNLDLGSNLQTIQDVIDNMITRLEELTSVLHMIKTKNNDCNKSVTQDICSYRNEVTNLSKKIKVLDQVVSRLQRNVDILEKRVEKAETDFGLSQDNKLKSIFKPFLMKNKESQSSNDTLSVPFENLPIISVMDCFEST</sequence>
<accession>A0A5E4QBN8</accession>
<feature type="coiled-coil region" evidence="1">
    <location>
        <begin position="67"/>
        <end position="101"/>
    </location>
</feature>
<dbReference type="AlphaFoldDB" id="A0A5E4QBN8"/>
<dbReference type="OrthoDB" id="2372305at2759"/>
<proteinExistence type="predicted"/>
<reference evidence="2 3" key="1">
    <citation type="submission" date="2017-07" db="EMBL/GenBank/DDBJ databases">
        <authorList>
            <person name="Talla V."/>
            <person name="Backstrom N."/>
        </authorList>
    </citation>
    <scope>NUCLEOTIDE SEQUENCE [LARGE SCALE GENOMIC DNA]</scope>
</reference>
<keyword evidence="1" id="KW-0175">Coiled coil</keyword>
<dbReference type="PANTHER" id="PTHR16230">
    <property type="entry name" value="CAPPUCCINO"/>
    <property type="match status" value="1"/>
</dbReference>